<keyword evidence="2" id="KW-1133">Transmembrane helix</keyword>
<proteinExistence type="predicted"/>
<evidence type="ECO:0000256" key="1">
    <source>
        <dbReference type="SAM" id="Coils"/>
    </source>
</evidence>
<dbReference type="SUPFAM" id="SSF111369">
    <property type="entry name" value="HlyD-like secretion proteins"/>
    <property type="match status" value="1"/>
</dbReference>
<keyword evidence="1" id="KW-0175">Coiled coil</keyword>
<dbReference type="GO" id="GO:1990281">
    <property type="term" value="C:efflux pump complex"/>
    <property type="evidence" value="ECO:0007669"/>
    <property type="project" value="TreeGrafter"/>
</dbReference>
<dbReference type="Gene3D" id="2.40.30.170">
    <property type="match status" value="1"/>
</dbReference>
<gene>
    <name evidence="3" type="ORF">CA12_26820</name>
</gene>
<dbReference type="RefSeq" id="WP_145359393.1">
    <property type="nucleotide sequence ID" value="NZ_CP036265.1"/>
</dbReference>
<organism evidence="3 4">
    <name type="scientific">Alienimonas californiensis</name>
    <dbReference type="NCBI Taxonomy" id="2527989"/>
    <lineage>
        <taxon>Bacteria</taxon>
        <taxon>Pseudomonadati</taxon>
        <taxon>Planctomycetota</taxon>
        <taxon>Planctomycetia</taxon>
        <taxon>Planctomycetales</taxon>
        <taxon>Planctomycetaceae</taxon>
        <taxon>Alienimonas</taxon>
    </lineage>
</organism>
<accession>A0A517PB36</accession>
<keyword evidence="4" id="KW-1185">Reference proteome</keyword>
<evidence type="ECO:0000313" key="4">
    <source>
        <dbReference type="Proteomes" id="UP000318741"/>
    </source>
</evidence>
<feature type="transmembrane region" description="Helical" evidence="2">
    <location>
        <begin position="41"/>
        <end position="63"/>
    </location>
</feature>
<dbReference type="PANTHER" id="PTHR30469:SF15">
    <property type="entry name" value="HLYD FAMILY OF SECRETION PROTEINS"/>
    <property type="match status" value="1"/>
</dbReference>
<evidence type="ECO:0000256" key="2">
    <source>
        <dbReference type="SAM" id="Phobius"/>
    </source>
</evidence>
<dbReference type="Proteomes" id="UP000318741">
    <property type="component" value="Chromosome"/>
</dbReference>
<dbReference type="GO" id="GO:0015562">
    <property type="term" value="F:efflux transmembrane transporter activity"/>
    <property type="evidence" value="ECO:0007669"/>
    <property type="project" value="TreeGrafter"/>
</dbReference>
<protein>
    <submittedName>
        <fullName evidence="3">Putative efflux pump membrane fusion protein</fullName>
    </submittedName>
</protein>
<dbReference type="Gene3D" id="1.10.287.470">
    <property type="entry name" value="Helix hairpin bin"/>
    <property type="match status" value="1"/>
</dbReference>
<feature type="coiled-coil region" evidence="1">
    <location>
        <begin position="233"/>
        <end position="312"/>
    </location>
</feature>
<evidence type="ECO:0000313" key="3">
    <source>
        <dbReference type="EMBL" id="QDT16576.1"/>
    </source>
</evidence>
<dbReference type="EMBL" id="CP036265">
    <property type="protein sequence ID" value="QDT16576.1"/>
    <property type="molecule type" value="Genomic_DNA"/>
</dbReference>
<dbReference type="KEGG" id="acaf:CA12_26820"/>
<keyword evidence="2" id="KW-0812">Transmembrane</keyword>
<dbReference type="PANTHER" id="PTHR30469">
    <property type="entry name" value="MULTIDRUG RESISTANCE PROTEIN MDTA"/>
    <property type="match status" value="1"/>
</dbReference>
<sequence>MSVETADPPAEPRLDLSRLAFDRTPVKAAAKPKRRQSRGRLLARVVLPAVVLGGFLAMTGWAARDLWRTAKPVTVVPVVVRQAEVRRAGTPLFQAAGWVEPRPTPTYVSALSSGVVEELLVVAGQEVDAGEVVARLVSADSELAVRQAEADLSLAEADFAGAEAERTAAEQLFQQPFARRAALAEADAALAEVDGERAALPGRLAAAEARLRFAEQNRDGRRAARGSVSGRLLQEAESGADRAAAELSELRSLQTSLPKRAEALRRRRDALAEQTELRIEESNRVAAAEAEVRAAEARRRQAEVALEVARLRLDRMTLRAPADGRVLAVLAPPGSFVTGQEAQSNPEGSAVVSLYDPAMLQVRADVRLEDVPRVVRGQPVTVETAAADEPIAGRVLETTSAANVQKNTLEVKVALDSPPPAVRPEMLVKATFLAPPTDEEPVGEEQRERLLVPRRLVEGEGEARTVWIAGADGVARRQAVTLGDAGTEDLIEVTDGLRPTDKLLVAGREGLEDGDRIEITGEDAG</sequence>
<reference evidence="3 4" key="1">
    <citation type="submission" date="2019-02" db="EMBL/GenBank/DDBJ databases">
        <title>Deep-cultivation of Planctomycetes and their phenomic and genomic characterization uncovers novel biology.</title>
        <authorList>
            <person name="Wiegand S."/>
            <person name="Jogler M."/>
            <person name="Boedeker C."/>
            <person name="Pinto D."/>
            <person name="Vollmers J."/>
            <person name="Rivas-Marin E."/>
            <person name="Kohn T."/>
            <person name="Peeters S.H."/>
            <person name="Heuer A."/>
            <person name="Rast P."/>
            <person name="Oberbeckmann S."/>
            <person name="Bunk B."/>
            <person name="Jeske O."/>
            <person name="Meyerdierks A."/>
            <person name="Storesund J.E."/>
            <person name="Kallscheuer N."/>
            <person name="Luecker S."/>
            <person name="Lage O.M."/>
            <person name="Pohl T."/>
            <person name="Merkel B.J."/>
            <person name="Hornburger P."/>
            <person name="Mueller R.-W."/>
            <person name="Bruemmer F."/>
            <person name="Labrenz M."/>
            <person name="Spormann A.M."/>
            <person name="Op den Camp H."/>
            <person name="Overmann J."/>
            <person name="Amann R."/>
            <person name="Jetten M.S.M."/>
            <person name="Mascher T."/>
            <person name="Medema M.H."/>
            <person name="Devos D.P."/>
            <person name="Kaster A.-K."/>
            <person name="Ovreas L."/>
            <person name="Rohde M."/>
            <person name="Galperin M.Y."/>
            <person name="Jogler C."/>
        </authorList>
    </citation>
    <scope>NUCLEOTIDE SEQUENCE [LARGE SCALE GENOMIC DNA]</scope>
    <source>
        <strain evidence="3 4">CA12</strain>
    </source>
</reference>
<dbReference type="OrthoDB" id="234983at2"/>
<dbReference type="Gene3D" id="2.40.420.20">
    <property type="match status" value="1"/>
</dbReference>
<name>A0A517PB36_9PLAN</name>
<dbReference type="Gene3D" id="2.40.50.100">
    <property type="match status" value="1"/>
</dbReference>
<keyword evidence="2" id="KW-0472">Membrane</keyword>
<dbReference type="AlphaFoldDB" id="A0A517PB36"/>